<dbReference type="InterPro" id="IPR036390">
    <property type="entry name" value="WH_DNA-bd_sf"/>
</dbReference>
<dbReference type="NCBIfam" id="NF033788">
    <property type="entry name" value="HTH_metalloreg"/>
    <property type="match status" value="1"/>
</dbReference>
<gene>
    <name evidence="5" type="ordered locus">SpiGrapes_0673</name>
</gene>
<dbReference type="AlphaFoldDB" id="G8QY10"/>
<dbReference type="GO" id="GO:0003700">
    <property type="term" value="F:DNA-binding transcription factor activity"/>
    <property type="evidence" value="ECO:0007669"/>
    <property type="project" value="InterPro"/>
</dbReference>
<dbReference type="InterPro" id="IPR036388">
    <property type="entry name" value="WH-like_DNA-bd_sf"/>
</dbReference>
<proteinExistence type="predicted"/>
<dbReference type="SUPFAM" id="SSF46785">
    <property type="entry name" value="Winged helix' DNA-binding domain"/>
    <property type="match status" value="1"/>
</dbReference>
<dbReference type="Gene3D" id="1.10.10.10">
    <property type="entry name" value="Winged helix-like DNA-binding domain superfamily/Winged helix DNA-binding domain"/>
    <property type="match status" value="1"/>
</dbReference>
<keyword evidence="3" id="KW-0804">Transcription</keyword>
<dbReference type="InterPro" id="IPR001845">
    <property type="entry name" value="HTH_ArsR_DNA-bd_dom"/>
</dbReference>
<dbReference type="KEGG" id="sgp:SpiGrapes_0673"/>
<dbReference type="PANTHER" id="PTHR43132:SF6">
    <property type="entry name" value="HTH-TYPE TRANSCRIPTIONAL REPRESSOR CZRA"/>
    <property type="match status" value="1"/>
</dbReference>
<dbReference type="eggNOG" id="COG0640">
    <property type="taxonomic scope" value="Bacteria"/>
</dbReference>
<dbReference type="PRINTS" id="PR00778">
    <property type="entry name" value="HTHARSR"/>
</dbReference>
<sequence length="125" mass="14776">MYFPKLDMLVFSLQCLYTRKREVAMQELLIPLEEEIVDIAEFFKVFGDPTRLKILFLLEKGELGVNTISESLGMQQSTISQQLKLLRARRLVRFRKEGRNVVYRLNDEHIHSILALGMEHYEELF</sequence>
<dbReference type="STRING" id="158190.SpiGrapes_0673"/>
<reference evidence="5 6" key="1">
    <citation type="submission" date="2011-11" db="EMBL/GenBank/DDBJ databases">
        <title>Complete sequence of Spirochaeta sp. grapes.</title>
        <authorList>
            <consortium name="US DOE Joint Genome Institute"/>
            <person name="Lucas S."/>
            <person name="Han J."/>
            <person name="Lapidus A."/>
            <person name="Cheng J.-F."/>
            <person name="Goodwin L."/>
            <person name="Pitluck S."/>
            <person name="Peters L."/>
            <person name="Ovchinnikova G."/>
            <person name="Munk A.C."/>
            <person name="Detter J.C."/>
            <person name="Han C."/>
            <person name="Tapia R."/>
            <person name="Land M."/>
            <person name="Hauser L."/>
            <person name="Kyrpides N."/>
            <person name="Ivanova N."/>
            <person name="Pagani I."/>
            <person name="Ritalahtilisa K."/>
            <person name="Loeffler F."/>
            <person name="Woyke T."/>
        </authorList>
    </citation>
    <scope>NUCLEOTIDE SEQUENCE [LARGE SCALE GENOMIC DNA]</scope>
    <source>
        <strain evidence="6">ATCC BAA-1885 / DSM 22778 / Grapes</strain>
    </source>
</reference>
<protein>
    <submittedName>
        <fullName evidence="5">Putative transcriptional regulator</fullName>
    </submittedName>
</protein>
<dbReference type="HOGENOM" id="CLU_097806_7_3_12"/>
<dbReference type="Pfam" id="PF01022">
    <property type="entry name" value="HTH_5"/>
    <property type="match status" value="1"/>
</dbReference>
<dbReference type="PANTHER" id="PTHR43132">
    <property type="entry name" value="ARSENICAL RESISTANCE OPERON REPRESSOR ARSR-RELATED"/>
    <property type="match status" value="1"/>
</dbReference>
<keyword evidence="6" id="KW-1185">Reference proteome</keyword>
<name>G8QY10_SPHPG</name>
<keyword evidence="2" id="KW-0238">DNA-binding</keyword>
<evidence type="ECO:0000313" key="6">
    <source>
        <dbReference type="Proteomes" id="UP000005632"/>
    </source>
</evidence>
<dbReference type="PROSITE" id="PS50987">
    <property type="entry name" value="HTH_ARSR_2"/>
    <property type="match status" value="1"/>
</dbReference>
<evidence type="ECO:0000259" key="4">
    <source>
        <dbReference type="PROSITE" id="PS50987"/>
    </source>
</evidence>
<accession>G8QY10</accession>
<dbReference type="GO" id="GO:0003677">
    <property type="term" value="F:DNA binding"/>
    <property type="evidence" value="ECO:0007669"/>
    <property type="project" value="UniProtKB-KW"/>
</dbReference>
<dbReference type="InterPro" id="IPR051011">
    <property type="entry name" value="Metal_resp_trans_reg"/>
</dbReference>
<dbReference type="InterPro" id="IPR011991">
    <property type="entry name" value="ArsR-like_HTH"/>
</dbReference>
<dbReference type="CDD" id="cd00090">
    <property type="entry name" value="HTH_ARSR"/>
    <property type="match status" value="1"/>
</dbReference>
<dbReference type="Proteomes" id="UP000005632">
    <property type="component" value="Chromosome"/>
</dbReference>
<organism evidence="5 6">
    <name type="scientific">Sphaerochaeta pleomorpha (strain ATCC BAA-1885 / DSM 22778 / Grapes)</name>
    <dbReference type="NCBI Taxonomy" id="158190"/>
    <lineage>
        <taxon>Bacteria</taxon>
        <taxon>Pseudomonadati</taxon>
        <taxon>Spirochaetota</taxon>
        <taxon>Spirochaetia</taxon>
        <taxon>Spirochaetales</taxon>
        <taxon>Sphaerochaetaceae</taxon>
        <taxon>Sphaerochaeta</taxon>
    </lineage>
</organism>
<dbReference type="SMART" id="SM00418">
    <property type="entry name" value="HTH_ARSR"/>
    <property type="match status" value="1"/>
</dbReference>
<dbReference type="EMBL" id="CP003155">
    <property type="protein sequence ID" value="AEV28515.1"/>
    <property type="molecule type" value="Genomic_DNA"/>
</dbReference>
<keyword evidence="1" id="KW-0805">Transcription regulation</keyword>
<feature type="domain" description="HTH arsR-type" evidence="4">
    <location>
        <begin position="31"/>
        <end position="125"/>
    </location>
</feature>
<evidence type="ECO:0000256" key="2">
    <source>
        <dbReference type="ARBA" id="ARBA00023125"/>
    </source>
</evidence>
<evidence type="ECO:0000256" key="3">
    <source>
        <dbReference type="ARBA" id="ARBA00023163"/>
    </source>
</evidence>
<evidence type="ECO:0000256" key="1">
    <source>
        <dbReference type="ARBA" id="ARBA00023015"/>
    </source>
</evidence>
<evidence type="ECO:0000313" key="5">
    <source>
        <dbReference type="EMBL" id="AEV28515.1"/>
    </source>
</evidence>